<dbReference type="AlphaFoldDB" id="A0A2Z6QWY7"/>
<sequence>MNAAKENHFTFNNKGLHFAEKNALTCHVCDSINHKVRNCPENNQFKCHYSQQTVYQDIYKHYKVESLKPKSGFKLIFNSAKDDFIPRNMNWADDWNAEFSAKSISTISYAKVIQRSLKVPLNPQKLLSSNMQQSGQNKTGFNPKSIHIFPKDILSTYLNHKDESANSRDFYHDTMEHNQNPTVQRMDEIEDKVNNACSSLETINNRFDQLIGSFSLFNAYPLQQDANLPPPNNQQ</sequence>
<dbReference type="EMBL" id="BEXD01001435">
    <property type="protein sequence ID" value="GBB94075.1"/>
    <property type="molecule type" value="Genomic_DNA"/>
</dbReference>
<gene>
    <name evidence="1" type="ORF">RclHR1_02290001</name>
</gene>
<evidence type="ECO:0000313" key="1">
    <source>
        <dbReference type="EMBL" id="GBB94075.1"/>
    </source>
</evidence>
<protein>
    <submittedName>
        <fullName evidence="1">Uncharacterized protein</fullName>
    </submittedName>
</protein>
<keyword evidence="2" id="KW-1185">Reference proteome</keyword>
<comment type="caution">
    <text evidence="1">The sequence shown here is derived from an EMBL/GenBank/DDBJ whole genome shotgun (WGS) entry which is preliminary data.</text>
</comment>
<organism evidence="1 2">
    <name type="scientific">Rhizophagus clarus</name>
    <dbReference type="NCBI Taxonomy" id="94130"/>
    <lineage>
        <taxon>Eukaryota</taxon>
        <taxon>Fungi</taxon>
        <taxon>Fungi incertae sedis</taxon>
        <taxon>Mucoromycota</taxon>
        <taxon>Glomeromycotina</taxon>
        <taxon>Glomeromycetes</taxon>
        <taxon>Glomerales</taxon>
        <taxon>Glomeraceae</taxon>
        <taxon>Rhizophagus</taxon>
    </lineage>
</organism>
<accession>A0A2Z6QWY7</accession>
<dbReference type="STRING" id="94130.A0A2Z6QWY7"/>
<proteinExistence type="predicted"/>
<evidence type="ECO:0000313" key="2">
    <source>
        <dbReference type="Proteomes" id="UP000247702"/>
    </source>
</evidence>
<dbReference type="Proteomes" id="UP000247702">
    <property type="component" value="Unassembled WGS sequence"/>
</dbReference>
<name>A0A2Z6QWY7_9GLOM</name>
<reference evidence="1 2" key="1">
    <citation type="submission" date="2017-11" db="EMBL/GenBank/DDBJ databases">
        <title>The genome of Rhizophagus clarus HR1 reveals common genetic basis of auxotrophy among arbuscular mycorrhizal fungi.</title>
        <authorList>
            <person name="Kobayashi Y."/>
        </authorList>
    </citation>
    <scope>NUCLEOTIDE SEQUENCE [LARGE SCALE GENOMIC DNA]</scope>
    <source>
        <strain evidence="1 2">HR1</strain>
    </source>
</reference>